<evidence type="ECO:0000313" key="1">
    <source>
        <dbReference type="EMBL" id="MEQ2464344.1"/>
    </source>
</evidence>
<reference evidence="1 2" key="1">
    <citation type="submission" date="2024-03" db="EMBL/GenBank/DDBJ databases">
        <title>Human intestinal bacterial collection.</title>
        <authorList>
            <person name="Pauvert C."/>
            <person name="Hitch T.C.A."/>
            <person name="Clavel T."/>
        </authorList>
    </citation>
    <scope>NUCLEOTIDE SEQUENCE [LARGE SCALE GENOMIC DNA]</scope>
    <source>
        <strain evidence="1 2">CLA-SR-H024</strain>
    </source>
</reference>
<comment type="caution">
    <text evidence="1">The sequence shown here is derived from an EMBL/GenBank/DDBJ whole genome shotgun (WGS) entry which is preliminary data.</text>
</comment>
<dbReference type="EMBL" id="JBBMFN010000001">
    <property type="protein sequence ID" value="MEQ2464344.1"/>
    <property type="molecule type" value="Genomic_DNA"/>
</dbReference>
<evidence type="ECO:0000313" key="2">
    <source>
        <dbReference type="Proteomes" id="UP001465426"/>
    </source>
</evidence>
<sequence>MNKELAEKILEQLKNKEIESYRVKKEEFLTFRSELVKREDFKHFKGIAEIGGDVTYKYMDEPRS</sequence>
<organism evidence="1 2">
    <name type="scientific">Niallia hominis</name>
    <dbReference type="NCBI Taxonomy" id="3133173"/>
    <lineage>
        <taxon>Bacteria</taxon>
        <taxon>Bacillati</taxon>
        <taxon>Bacillota</taxon>
        <taxon>Bacilli</taxon>
        <taxon>Bacillales</taxon>
        <taxon>Bacillaceae</taxon>
        <taxon>Niallia</taxon>
    </lineage>
</organism>
<keyword evidence="2" id="KW-1185">Reference proteome</keyword>
<proteinExistence type="predicted"/>
<name>A0ABV1EXB0_9BACI</name>
<gene>
    <name evidence="1" type="ORF">WMO63_01505</name>
</gene>
<evidence type="ECO:0008006" key="3">
    <source>
        <dbReference type="Google" id="ProtNLM"/>
    </source>
</evidence>
<dbReference type="Proteomes" id="UP001465426">
    <property type="component" value="Unassembled WGS sequence"/>
</dbReference>
<dbReference type="RefSeq" id="WP_251627368.1">
    <property type="nucleotide sequence ID" value="NZ_JBBMFN010000001.1"/>
</dbReference>
<accession>A0ABV1EXB0</accession>
<protein>
    <recommendedName>
        <fullName evidence="3">Abortive phage infection protein</fullName>
    </recommendedName>
</protein>